<evidence type="ECO:0000313" key="3">
    <source>
        <dbReference type="EMBL" id="MCE8026508.1"/>
    </source>
</evidence>
<evidence type="ECO:0000256" key="1">
    <source>
        <dbReference type="SAM" id="SignalP"/>
    </source>
</evidence>
<dbReference type="EMBL" id="JABFTV010000013">
    <property type="protein sequence ID" value="MCE8026508.1"/>
    <property type="molecule type" value="Genomic_DNA"/>
</dbReference>
<keyword evidence="1" id="KW-0732">Signal</keyword>
<accession>A0ABS9AY09</accession>
<dbReference type="InterPro" id="IPR052158">
    <property type="entry name" value="INH-QAR"/>
</dbReference>
<feature type="domain" description="DJ-1/PfpI" evidence="2">
    <location>
        <begin position="55"/>
        <end position="219"/>
    </location>
</feature>
<evidence type="ECO:0000259" key="2">
    <source>
        <dbReference type="Pfam" id="PF01965"/>
    </source>
</evidence>
<feature type="signal peptide" evidence="1">
    <location>
        <begin position="1"/>
        <end position="27"/>
    </location>
</feature>
<dbReference type="Proteomes" id="UP001320272">
    <property type="component" value="Unassembled WGS sequence"/>
</dbReference>
<dbReference type="RefSeq" id="WP_234255431.1">
    <property type="nucleotide sequence ID" value="NZ_JABFTV010000013.1"/>
</dbReference>
<comment type="caution">
    <text evidence="3">The sequence shown here is derived from an EMBL/GenBank/DDBJ whole genome shotgun (WGS) entry which is preliminary data.</text>
</comment>
<proteinExistence type="predicted"/>
<dbReference type="SUPFAM" id="SSF52317">
    <property type="entry name" value="Class I glutamine amidotransferase-like"/>
    <property type="match status" value="1"/>
</dbReference>
<dbReference type="InterPro" id="IPR029062">
    <property type="entry name" value="Class_I_gatase-like"/>
</dbReference>
<feature type="chain" id="PRO_5045169034" evidence="1">
    <location>
        <begin position="28"/>
        <end position="367"/>
    </location>
</feature>
<dbReference type="PANTHER" id="PTHR43130">
    <property type="entry name" value="ARAC-FAMILY TRANSCRIPTIONAL REGULATOR"/>
    <property type="match status" value="1"/>
</dbReference>
<name>A0ABS9AY09_9GAMM</name>
<dbReference type="InterPro" id="IPR002818">
    <property type="entry name" value="DJ-1/PfpI"/>
</dbReference>
<reference evidence="3 4" key="1">
    <citation type="journal article" date="2021" name="Front. Microbiol.">
        <title>Aerobic Denitrification and Heterotrophic Sulfur Oxidation in the Genus Halomonas Revealed by Six Novel Species Characterizations and Genome-Based Analysis.</title>
        <authorList>
            <person name="Wang L."/>
            <person name="Shao Z."/>
        </authorList>
    </citation>
    <scope>NUCLEOTIDE SEQUENCE [LARGE SCALE GENOMIC DNA]</scope>
    <source>
        <strain evidence="3 4">MCCC 1A11058</strain>
    </source>
</reference>
<dbReference type="PROSITE" id="PS51257">
    <property type="entry name" value="PROKAR_LIPOPROTEIN"/>
    <property type="match status" value="1"/>
</dbReference>
<keyword evidence="4" id="KW-1185">Reference proteome</keyword>
<gene>
    <name evidence="3" type="ORF">HOP59_20480</name>
</gene>
<dbReference type="Gene3D" id="3.40.50.880">
    <property type="match status" value="1"/>
</dbReference>
<dbReference type="PANTHER" id="PTHR43130:SF2">
    <property type="entry name" value="DJ-1_PFPI DOMAIN-CONTAINING PROTEIN"/>
    <property type="match status" value="1"/>
</dbReference>
<dbReference type="Pfam" id="PF01965">
    <property type="entry name" value="DJ-1_PfpI"/>
    <property type="match status" value="1"/>
</dbReference>
<protein>
    <submittedName>
        <fullName evidence="3">Thiamine biosynthesis protein ThiJ</fullName>
    </submittedName>
</protein>
<sequence length="367" mass="39549">MRNSAASRSLGTALLVLATVFAGGCSAERTSPLTSPHHEALELAPPKNGRERHVVAVMAANEGTETTDFIVPFGVLRESGHMEVVTVSTRPGAVELHPALKVWADQTMAEFDAQRPEGADIVIVPALHHHDDPRAVRWLQQQAQSGALLVGICDGVLTLAHAGLLQDKVATGHWFSLGKLDRRYRNTTWVRDRRYVVDGQRVTTTGVSASLPVSLALVEAVAGTPEAERLALTLGVSDTGASHDSSAFGMSAGLLLNMAYNWVAFWNRERLELPVDDGIDEIALALTADAWSRTLRASFAATHDNETLIRTKRGLLVEAVPGHAGAELLEPLTEPPAAALEQALADIQRRYGMRTATTVAAQLEYVW</sequence>
<evidence type="ECO:0000313" key="4">
    <source>
        <dbReference type="Proteomes" id="UP001320272"/>
    </source>
</evidence>
<organism evidence="3 4">
    <name type="scientific">Billgrantia aerodenitrificans</name>
    <dbReference type="NCBI Taxonomy" id="2733483"/>
    <lineage>
        <taxon>Bacteria</taxon>
        <taxon>Pseudomonadati</taxon>
        <taxon>Pseudomonadota</taxon>
        <taxon>Gammaproteobacteria</taxon>
        <taxon>Oceanospirillales</taxon>
        <taxon>Halomonadaceae</taxon>
        <taxon>Billgrantia</taxon>
    </lineage>
</organism>